<proteinExistence type="predicted"/>
<keyword evidence="2" id="KW-0812">Transmembrane</keyword>
<dbReference type="OrthoDB" id="10250354at2759"/>
<feature type="transmembrane region" description="Helical" evidence="2">
    <location>
        <begin position="83"/>
        <end position="106"/>
    </location>
</feature>
<protein>
    <submittedName>
        <fullName evidence="4">Chaperone protein DNAj 10-like protein</fullName>
    </submittedName>
</protein>
<keyword evidence="2" id="KW-1133">Transmembrane helix</keyword>
<dbReference type="PANTHER" id="PTHR44094">
    <property type="entry name" value="DNAJ HEAT SHOCK N-TERMINAL DOMAIN-CONTAINING PROTEIN"/>
    <property type="match status" value="1"/>
</dbReference>
<feature type="transmembrane region" description="Helical" evidence="2">
    <location>
        <begin position="44"/>
        <end position="71"/>
    </location>
</feature>
<dbReference type="InterPro" id="IPR052423">
    <property type="entry name" value="EMIR"/>
</dbReference>
<dbReference type="SUPFAM" id="SSF46565">
    <property type="entry name" value="Chaperone J-domain"/>
    <property type="match status" value="1"/>
</dbReference>
<evidence type="ECO:0000256" key="2">
    <source>
        <dbReference type="SAM" id="Phobius"/>
    </source>
</evidence>
<sequence>MRCALKFFSIFGNTEKAKQPFEGGEGVKGSDTAAWGLLTMSSNFITGTALGVAVIGAGVGTGVAGLVVSPVSGLVQGAEKGGILGATVGTIGGLLAGVLSLTVGVVGGTAVGLGLMAKGIWDTPGVVAAFATDNDLHGKETIDLSQVEAIQMGTRDWDARSQTKVLDEAVKETEYAPKAQVKDRAYYDLLGSEPIATASELKRRYYVLARQEHPDKGGDVVKFQKIGEAYAVLSDPVKRRRYDEQGMDGVKDEHKGDPGRVFAMMFGEDKFEDYVGDLMTVMQMRLTQDLTFSTKEAQAAELSRLQTQRERNLAKKLALRLDGWLADKEGFVREQIGVFEELFKTNMGPQMCTSIGVMWELNADAILGIKGRFNQLGFGGGSEALHQLQTASRMAVSIHALAKEKNGVQESADAAHRDELENNMFNIMALDIESTVGTAAKLCLFDSSIDKDTRRARAAGLHKLGLIFQGKLKSADELEQPEPSSFPLSLPLCVGSRPKP</sequence>
<dbReference type="InterPro" id="IPR018253">
    <property type="entry name" value="DnaJ_domain_CS"/>
</dbReference>
<organism evidence="4 5">
    <name type="scientific">Chrysochromulina tobinii</name>
    <dbReference type="NCBI Taxonomy" id="1460289"/>
    <lineage>
        <taxon>Eukaryota</taxon>
        <taxon>Haptista</taxon>
        <taxon>Haptophyta</taxon>
        <taxon>Prymnesiophyceae</taxon>
        <taxon>Prymnesiales</taxon>
        <taxon>Chrysochromulinaceae</taxon>
        <taxon>Chrysochromulina</taxon>
    </lineage>
</organism>
<keyword evidence="2" id="KW-0472">Membrane</keyword>
<evidence type="ECO:0000256" key="1">
    <source>
        <dbReference type="SAM" id="MobiDB-lite"/>
    </source>
</evidence>
<dbReference type="Pfam" id="PF00226">
    <property type="entry name" value="DnaJ"/>
    <property type="match status" value="1"/>
</dbReference>
<dbReference type="PROSITE" id="PS50076">
    <property type="entry name" value="DNAJ_2"/>
    <property type="match status" value="1"/>
</dbReference>
<dbReference type="PANTHER" id="PTHR44094:SF8">
    <property type="entry name" value="DNAJ HEAT SHOCK N-TERMINAL DOMAIN-CONTAINING PROTEIN-RELATED"/>
    <property type="match status" value="1"/>
</dbReference>
<evidence type="ECO:0000259" key="3">
    <source>
        <dbReference type="PROSITE" id="PS50076"/>
    </source>
</evidence>
<dbReference type="PRINTS" id="PR00625">
    <property type="entry name" value="JDOMAIN"/>
</dbReference>
<dbReference type="PROSITE" id="PS00636">
    <property type="entry name" value="DNAJ_1"/>
    <property type="match status" value="1"/>
</dbReference>
<gene>
    <name evidence="4" type="ORF">Ctob_013194</name>
</gene>
<dbReference type="AlphaFoldDB" id="A0A0M0L941"/>
<reference evidence="5" key="1">
    <citation type="journal article" date="2015" name="PLoS Genet.">
        <title>Genome Sequence and Transcriptome Analyses of Chrysochromulina tobin: Metabolic Tools for Enhanced Algal Fitness in the Prominent Order Prymnesiales (Haptophyceae).</title>
        <authorList>
            <person name="Hovde B.T."/>
            <person name="Deodato C.R."/>
            <person name="Hunsperger H.M."/>
            <person name="Ryken S.A."/>
            <person name="Yost W."/>
            <person name="Jha R.K."/>
            <person name="Patterson J."/>
            <person name="Monnat R.J. Jr."/>
            <person name="Barlow S.B."/>
            <person name="Starkenburg S.R."/>
            <person name="Cattolico R.A."/>
        </authorList>
    </citation>
    <scope>NUCLEOTIDE SEQUENCE</scope>
    <source>
        <strain evidence="5">CCMP291</strain>
    </source>
</reference>
<dbReference type="EMBL" id="JWZX01000546">
    <property type="protein sequence ID" value="KOO47173.1"/>
    <property type="molecule type" value="Genomic_DNA"/>
</dbReference>
<dbReference type="Proteomes" id="UP000037460">
    <property type="component" value="Unassembled WGS sequence"/>
</dbReference>
<dbReference type="InterPro" id="IPR036869">
    <property type="entry name" value="J_dom_sf"/>
</dbReference>
<comment type="caution">
    <text evidence="4">The sequence shown here is derived from an EMBL/GenBank/DDBJ whole genome shotgun (WGS) entry which is preliminary data.</text>
</comment>
<keyword evidence="5" id="KW-1185">Reference proteome</keyword>
<dbReference type="InterPro" id="IPR026894">
    <property type="entry name" value="DnaJ_X"/>
</dbReference>
<name>A0A0M0L941_9EUKA</name>
<feature type="compositionally biased region" description="Low complexity" evidence="1">
    <location>
        <begin position="481"/>
        <end position="492"/>
    </location>
</feature>
<dbReference type="SMART" id="SM00271">
    <property type="entry name" value="DnaJ"/>
    <property type="match status" value="1"/>
</dbReference>
<accession>A0A0M0L941</accession>
<dbReference type="Gene3D" id="1.10.287.110">
    <property type="entry name" value="DnaJ domain"/>
    <property type="match status" value="1"/>
</dbReference>
<dbReference type="CDD" id="cd06257">
    <property type="entry name" value="DnaJ"/>
    <property type="match status" value="1"/>
</dbReference>
<dbReference type="Pfam" id="PF14308">
    <property type="entry name" value="DnaJ-X"/>
    <property type="match status" value="1"/>
</dbReference>
<dbReference type="InterPro" id="IPR001623">
    <property type="entry name" value="DnaJ_domain"/>
</dbReference>
<feature type="domain" description="J" evidence="3">
    <location>
        <begin position="185"/>
        <end position="246"/>
    </location>
</feature>
<evidence type="ECO:0000313" key="5">
    <source>
        <dbReference type="Proteomes" id="UP000037460"/>
    </source>
</evidence>
<evidence type="ECO:0000313" key="4">
    <source>
        <dbReference type="EMBL" id="KOO47173.1"/>
    </source>
</evidence>
<feature type="region of interest" description="Disordered" evidence="1">
    <location>
        <begin position="478"/>
        <end position="500"/>
    </location>
</feature>